<evidence type="ECO:0000313" key="3">
    <source>
        <dbReference type="Proteomes" id="UP001469553"/>
    </source>
</evidence>
<reference evidence="2 3" key="1">
    <citation type="submission" date="2021-06" db="EMBL/GenBank/DDBJ databases">
        <authorList>
            <person name="Palmer J.M."/>
        </authorList>
    </citation>
    <scope>NUCLEOTIDE SEQUENCE [LARGE SCALE GENOMIC DNA]</scope>
    <source>
        <strain evidence="2 3">AS_MEX2019</strain>
        <tissue evidence="2">Muscle</tissue>
    </source>
</reference>
<protein>
    <submittedName>
        <fullName evidence="2">Uncharacterized protein</fullName>
    </submittedName>
</protein>
<gene>
    <name evidence="2" type="ORF">AMECASPLE_014504</name>
</gene>
<dbReference type="EMBL" id="JAHRIP010010391">
    <property type="protein sequence ID" value="MEQ2283719.1"/>
    <property type="molecule type" value="Genomic_DNA"/>
</dbReference>
<sequence length="112" mass="12882">MVGVVFFVMHRIRFVSLEVYSSLQSLQGNTQTHRTNNHAHTHSHRSLGQFRDPQSKNRHGNSMQKDQSGSQTQDLLAAKQQCYQLRHHVALCQTYLIKIVAKNSKSGFLRHI</sequence>
<name>A0ABV0XQG8_9TELE</name>
<feature type="compositionally biased region" description="Basic residues" evidence="1">
    <location>
        <begin position="35"/>
        <end position="45"/>
    </location>
</feature>
<accession>A0ABV0XQG8</accession>
<dbReference type="Proteomes" id="UP001469553">
    <property type="component" value="Unassembled WGS sequence"/>
</dbReference>
<comment type="caution">
    <text evidence="2">The sequence shown here is derived from an EMBL/GenBank/DDBJ whole genome shotgun (WGS) entry which is preliminary data.</text>
</comment>
<feature type="region of interest" description="Disordered" evidence="1">
    <location>
        <begin position="29"/>
        <end position="72"/>
    </location>
</feature>
<evidence type="ECO:0000313" key="2">
    <source>
        <dbReference type="EMBL" id="MEQ2283719.1"/>
    </source>
</evidence>
<proteinExistence type="predicted"/>
<feature type="compositionally biased region" description="Polar residues" evidence="1">
    <location>
        <begin position="60"/>
        <end position="72"/>
    </location>
</feature>
<organism evidence="2 3">
    <name type="scientific">Ameca splendens</name>
    <dbReference type="NCBI Taxonomy" id="208324"/>
    <lineage>
        <taxon>Eukaryota</taxon>
        <taxon>Metazoa</taxon>
        <taxon>Chordata</taxon>
        <taxon>Craniata</taxon>
        <taxon>Vertebrata</taxon>
        <taxon>Euteleostomi</taxon>
        <taxon>Actinopterygii</taxon>
        <taxon>Neopterygii</taxon>
        <taxon>Teleostei</taxon>
        <taxon>Neoteleostei</taxon>
        <taxon>Acanthomorphata</taxon>
        <taxon>Ovalentaria</taxon>
        <taxon>Atherinomorphae</taxon>
        <taxon>Cyprinodontiformes</taxon>
        <taxon>Goodeidae</taxon>
        <taxon>Ameca</taxon>
    </lineage>
</organism>
<evidence type="ECO:0000256" key="1">
    <source>
        <dbReference type="SAM" id="MobiDB-lite"/>
    </source>
</evidence>
<keyword evidence="3" id="KW-1185">Reference proteome</keyword>